<reference evidence="2" key="3">
    <citation type="submission" date="2020-01" db="EMBL/GenBank/DDBJ databases">
        <title>Complete genome investigation of Xanthomonas oryzae strains.</title>
        <authorList>
            <person name="Kaur A."/>
            <person name="Bansal K."/>
            <person name="Patil P.B."/>
        </authorList>
    </citation>
    <scope>NUCLEOTIDE SEQUENCE</scope>
    <source>
        <strain evidence="2">IXO792</strain>
    </source>
</reference>
<name>A0A854CIU9_XANOO</name>
<gene>
    <name evidence="1" type="ORF">BXO512_19200</name>
    <name evidence="2" type="ORF">IXO792_00585</name>
</gene>
<evidence type="ECO:0000313" key="2">
    <source>
        <dbReference type="EMBL" id="UXV99984.1"/>
    </source>
</evidence>
<organism evidence="1">
    <name type="scientific">Xanthomonas oryzae pv. oryzae</name>
    <dbReference type="NCBI Taxonomy" id="64187"/>
    <lineage>
        <taxon>Bacteria</taxon>
        <taxon>Pseudomonadati</taxon>
        <taxon>Pseudomonadota</taxon>
        <taxon>Gammaproteobacteria</taxon>
        <taxon>Lysobacterales</taxon>
        <taxon>Lysobacteraceae</taxon>
        <taxon>Xanthomonas</taxon>
    </lineage>
</organism>
<sequence length="110" mass="12721">MIDQPTTVELQATGVRFFSRGDETAFFGWIKSFPFVEQIEGHGRTLFMKVNSSAIDEDGLRELLALFRRYGVDMAQLVAFDREEFAEWFRRADAYWHNDIFGSSSTSHNT</sequence>
<proteinExistence type="predicted"/>
<protein>
    <submittedName>
        <fullName evidence="1">Uncharacterized protein</fullName>
    </submittedName>
</protein>
<evidence type="ECO:0000313" key="1">
    <source>
        <dbReference type="EMBL" id="OLG86602.1"/>
    </source>
</evidence>
<dbReference type="AlphaFoldDB" id="A0A854CIU9"/>
<dbReference type="EMBL" id="JXEA01000323">
    <property type="protein sequence ID" value="OLG86602.1"/>
    <property type="molecule type" value="Genomic_DNA"/>
</dbReference>
<dbReference type="RefSeq" id="WP_027704081.1">
    <property type="nucleotide sequence ID" value="NZ_CP011532.1"/>
</dbReference>
<dbReference type="EMBL" id="CP047493">
    <property type="protein sequence ID" value="UXV99984.1"/>
    <property type="molecule type" value="Genomic_DNA"/>
</dbReference>
<dbReference type="Proteomes" id="UP000187097">
    <property type="component" value="Chromosome"/>
</dbReference>
<accession>A0A854CIU9</accession>
<reference evidence="2" key="2">
    <citation type="submission" date="2015-01" db="EMBL/GenBank/DDBJ databases">
        <authorList>
            <person name="Midha S."/>
            <person name="Anil M.G."/>
            <person name="Mishra D."/>
            <person name="Brahma K."/>
            <person name="Laha G.S."/>
            <person name="Sundaram R.M."/>
            <person name="Sonti R.V."/>
            <person name="Patil P.B."/>
        </authorList>
    </citation>
    <scope>NUCLEOTIDE SEQUENCE</scope>
    <source>
        <strain evidence="2">IXO792</strain>
    </source>
</reference>
<reference evidence="1" key="1">
    <citation type="submission" date="2015-01" db="EMBL/GenBank/DDBJ databases">
        <title>Population genomics of rice bacterial leaf blight strains from India.</title>
        <authorList>
            <person name="Midha S."/>
            <person name="Anil M.G."/>
            <person name="Mishra D."/>
            <person name="Brahma K."/>
            <person name="Laha G.S."/>
            <person name="Sundaram R.M."/>
            <person name="Sonti R.V."/>
            <person name="Patil P.B."/>
        </authorList>
    </citation>
    <scope>NUCLEOTIDE SEQUENCE</scope>
    <source>
        <strain evidence="1">BXO512</strain>
    </source>
</reference>